<dbReference type="AlphaFoldDB" id="M5X366"/>
<protein>
    <submittedName>
        <fullName evidence="1">Uncharacterized protein</fullName>
    </submittedName>
</protein>
<dbReference type="EMBL" id="CM007654">
    <property type="protein sequence ID" value="ONI12651.1"/>
    <property type="molecule type" value="Genomic_DNA"/>
</dbReference>
<dbReference type="Gramene" id="ONI12651">
    <property type="protein sequence ID" value="ONI12651"/>
    <property type="gene ID" value="PRUPE_4G177300"/>
</dbReference>
<dbReference type="HOGENOM" id="CLU_2642702_0_0_1"/>
<sequence length="77" mass="9101">MHEYDVVYMSGQKTLGWDQIIQDWLTLFFLNPPFVYKGGKKRPPFQPENFSNLLCIQIFMFCSYSCTSYFPLLLCSL</sequence>
<proteinExistence type="predicted"/>
<reference evidence="1 2" key="1">
    <citation type="journal article" date="2013" name="Nat. Genet.">
        <title>The high-quality draft genome of peach (Prunus persica) identifies unique patterns of genetic diversity, domestication and genome evolution.</title>
        <authorList>
            <consortium name="International Peach Genome Initiative"/>
            <person name="Verde I."/>
            <person name="Abbott A.G."/>
            <person name="Scalabrin S."/>
            <person name="Jung S."/>
            <person name="Shu S."/>
            <person name="Marroni F."/>
            <person name="Zhebentyayeva T."/>
            <person name="Dettori M.T."/>
            <person name="Grimwood J."/>
            <person name="Cattonaro F."/>
            <person name="Zuccolo A."/>
            <person name="Rossini L."/>
            <person name="Jenkins J."/>
            <person name="Vendramin E."/>
            <person name="Meisel L.A."/>
            <person name="Decroocq V."/>
            <person name="Sosinski B."/>
            <person name="Prochnik S."/>
            <person name="Mitros T."/>
            <person name="Policriti A."/>
            <person name="Cipriani G."/>
            <person name="Dondini L."/>
            <person name="Ficklin S."/>
            <person name="Goodstein D.M."/>
            <person name="Xuan P."/>
            <person name="Del Fabbro C."/>
            <person name="Aramini V."/>
            <person name="Copetti D."/>
            <person name="Gonzalez S."/>
            <person name="Horner D.S."/>
            <person name="Falchi R."/>
            <person name="Lucas S."/>
            <person name="Mica E."/>
            <person name="Maldonado J."/>
            <person name="Lazzari B."/>
            <person name="Bielenberg D."/>
            <person name="Pirona R."/>
            <person name="Miculan M."/>
            <person name="Barakat A."/>
            <person name="Testolin R."/>
            <person name="Stella A."/>
            <person name="Tartarini S."/>
            <person name="Tonutti P."/>
            <person name="Arus P."/>
            <person name="Orellana A."/>
            <person name="Wells C."/>
            <person name="Main D."/>
            <person name="Vizzotto G."/>
            <person name="Silva H."/>
            <person name="Salamini F."/>
            <person name="Schmutz J."/>
            <person name="Morgante M."/>
            <person name="Rokhsar D.S."/>
        </authorList>
    </citation>
    <scope>NUCLEOTIDE SEQUENCE [LARGE SCALE GENOMIC DNA]</scope>
    <source>
        <strain evidence="2">cv. Nemared</strain>
    </source>
</reference>
<evidence type="ECO:0000313" key="2">
    <source>
        <dbReference type="Proteomes" id="UP000006882"/>
    </source>
</evidence>
<evidence type="ECO:0000313" key="1">
    <source>
        <dbReference type="EMBL" id="ONI12651.1"/>
    </source>
</evidence>
<gene>
    <name evidence="1" type="ORF">PRUPE_4G177300</name>
</gene>
<dbReference type="Proteomes" id="UP000006882">
    <property type="component" value="Chromosome G4"/>
</dbReference>
<keyword evidence="2" id="KW-1185">Reference proteome</keyword>
<organism evidence="1 2">
    <name type="scientific">Prunus persica</name>
    <name type="common">Peach</name>
    <name type="synonym">Amygdalus persica</name>
    <dbReference type="NCBI Taxonomy" id="3760"/>
    <lineage>
        <taxon>Eukaryota</taxon>
        <taxon>Viridiplantae</taxon>
        <taxon>Streptophyta</taxon>
        <taxon>Embryophyta</taxon>
        <taxon>Tracheophyta</taxon>
        <taxon>Spermatophyta</taxon>
        <taxon>Magnoliopsida</taxon>
        <taxon>eudicotyledons</taxon>
        <taxon>Gunneridae</taxon>
        <taxon>Pentapetalae</taxon>
        <taxon>rosids</taxon>
        <taxon>fabids</taxon>
        <taxon>Rosales</taxon>
        <taxon>Rosaceae</taxon>
        <taxon>Amygdaloideae</taxon>
        <taxon>Amygdaleae</taxon>
        <taxon>Prunus</taxon>
    </lineage>
</organism>
<name>M5X366_PRUPE</name>
<accession>M5X366</accession>